<proteinExistence type="predicted"/>
<gene>
    <name evidence="1" type="ORF">GBF38_009250</name>
</gene>
<name>A0ACB7EQT9_NIBAL</name>
<evidence type="ECO:0000313" key="1">
    <source>
        <dbReference type="EMBL" id="KAG8004309.1"/>
    </source>
</evidence>
<comment type="caution">
    <text evidence="1">The sequence shown here is derived from an EMBL/GenBank/DDBJ whole genome shotgun (WGS) entry which is preliminary data.</text>
</comment>
<organism evidence="1 2">
    <name type="scientific">Nibea albiflora</name>
    <name type="common">Yellow drum</name>
    <name type="synonym">Corvina albiflora</name>
    <dbReference type="NCBI Taxonomy" id="240163"/>
    <lineage>
        <taxon>Eukaryota</taxon>
        <taxon>Metazoa</taxon>
        <taxon>Chordata</taxon>
        <taxon>Craniata</taxon>
        <taxon>Vertebrata</taxon>
        <taxon>Euteleostomi</taxon>
        <taxon>Actinopterygii</taxon>
        <taxon>Neopterygii</taxon>
        <taxon>Teleostei</taxon>
        <taxon>Neoteleostei</taxon>
        <taxon>Acanthomorphata</taxon>
        <taxon>Eupercaria</taxon>
        <taxon>Sciaenidae</taxon>
        <taxon>Nibea</taxon>
    </lineage>
</organism>
<dbReference type="Proteomes" id="UP000805704">
    <property type="component" value="Chromosome 3"/>
</dbReference>
<dbReference type="EMBL" id="CM024791">
    <property type="protein sequence ID" value="KAG8004309.1"/>
    <property type="molecule type" value="Genomic_DNA"/>
</dbReference>
<reference evidence="1" key="1">
    <citation type="submission" date="2020-04" db="EMBL/GenBank/DDBJ databases">
        <title>A chromosome-scale assembly and high-density genetic map of the yellow drum (Nibea albiflora) genome.</title>
        <authorList>
            <person name="Xu D."/>
            <person name="Zhang W."/>
            <person name="Chen R."/>
            <person name="Tan P."/>
            <person name="Wang L."/>
            <person name="Song H."/>
            <person name="Tian L."/>
            <person name="Zhu Q."/>
            <person name="Wang B."/>
        </authorList>
    </citation>
    <scope>NUCLEOTIDE SEQUENCE</scope>
    <source>
        <strain evidence="1">ZJHYS-2018</strain>
    </source>
</reference>
<protein>
    <submittedName>
        <fullName evidence="1">Uncharacterized protein</fullName>
    </submittedName>
</protein>
<sequence length="37" mass="4311">QKRSTLNRTSFAVDCGKQRGPDSRRSKIWDCWDAKRG</sequence>
<accession>A0ACB7EQT9</accession>
<feature type="non-terminal residue" evidence="1">
    <location>
        <position position="1"/>
    </location>
</feature>
<evidence type="ECO:0000313" key="2">
    <source>
        <dbReference type="Proteomes" id="UP000805704"/>
    </source>
</evidence>
<keyword evidence="2" id="KW-1185">Reference proteome</keyword>